<evidence type="ECO:0008006" key="5">
    <source>
        <dbReference type="Google" id="ProtNLM"/>
    </source>
</evidence>
<dbReference type="InterPro" id="IPR010380">
    <property type="entry name" value="DUF975"/>
</dbReference>
<dbReference type="Proteomes" id="UP000295198">
    <property type="component" value="Unassembled WGS sequence"/>
</dbReference>
<dbReference type="PANTHER" id="PTHR40076:SF1">
    <property type="entry name" value="MEMBRANE PROTEIN"/>
    <property type="match status" value="1"/>
</dbReference>
<dbReference type="EMBL" id="SDKM01000007">
    <property type="protein sequence ID" value="RYP87201.1"/>
    <property type="molecule type" value="Genomic_DNA"/>
</dbReference>
<name>A0A4Q4ZI39_9ACTN</name>
<evidence type="ECO:0000313" key="3">
    <source>
        <dbReference type="EMBL" id="RYP87201.1"/>
    </source>
</evidence>
<feature type="transmembrane region" description="Helical" evidence="2">
    <location>
        <begin position="112"/>
        <end position="133"/>
    </location>
</feature>
<feature type="compositionally biased region" description="Pro residues" evidence="1">
    <location>
        <begin position="1"/>
        <end position="46"/>
    </location>
</feature>
<keyword evidence="2" id="KW-0472">Membrane</keyword>
<proteinExistence type="predicted"/>
<evidence type="ECO:0000256" key="1">
    <source>
        <dbReference type="SAM" id="MobiDB-lite"/>
    </source>
</evidence>
<feature type="compositionally biased region" description="Pro residues" evidence="1">
    <location>
        <begin position="58"/>
        <end position="76"/>
    </location>
</feature>
<dbReference type="RefSeq" id="WP_134715244.1">
    <property type="nucleotide sequence ID" value="NZ_SDKM01000007.1"/>
</dbReference>
<dbReference type="AlphaFoldDB" id="A0A4Q4ZI39"/>
<feature type="transmembrane region" description="Helical" evidence="2">
    <location>
        <begin position="259"/>
        <end position="288"/>
    </location>
</feature>
<gene>
    <name evidence="3" type="ORF">EKO23_06205</name>
</gene>
<dbReference type="PANTHER" id="PTHR40076">
    <property type="entry name" value="MEMBRANE PROTEIN-RELATED"/>
    <property type="match status" value="1"/>
</dbReference>
<organism evidence="3 4">
    <name type="scientific">Nocardioides guangzhouensis</name>
    <dbReference type="NCBI Taxonomy" id="2497878"/>
    <lineage>
        <taxon>Bacteria</taxon>
        <taxon>Bacillati</taxon>
        <taxon>Actinomycetota</taxon>
        <taxon>Actinomycetes</taxon>
        <taxon>Propionibacteriales</taxon>
        <taxon>Nocardioidaceae</taxon>
        <taxon>Nocardioides</taxon>
    </lineage>
</organism>
<comment type="caution">
    <text evidence="3">The sequence shown here is derived from an EMBL/GenBank/DDBJ whole genome shotgun (WGS) entry which is preliminary data.</text>
</comment>
<protein>
    <recommendedName>
        <fullName evidence="5">Integral membrane protein</fullName>
    </recommendedName>
</protein>
<feature type="transmembrane region" description="Helical" evidence="2">
    <location>
        <begin position="196"/>
        <end position="229"/>
    </location>
</feature>
<feature type="region of interest" description="Disordered" evidence="1">
    <location>
        <begin position="1"/>
        <end position="90"/>
    </location>
</feature>
<feature type="transmembrane region" description="Helical" evidence="2">
    <location>
        <begin position="153"/>
        <end position="176"/>
    </location>
</feature>
<dbReference type="OrthoDB" id="4829830at2"/>
<evidence type="ECO:0000313" key="4">
    <source>
        <dbReference type="Proteomes" id="UP000295198"/>
    </source>
</evidence>
<reference evidence="3 4" key="1">
    <citation type="submission" date="2019-01" db="EMBL/GenBank/DDBJ databases">
        <title>Nocardioides guangzhouensis sp. nov., an actinobacterium isolated from soil.</title>
        <authorList>
            <person name="Fu Y."/>
            <person name="Cai Y."/>
            <person name="Lin Z."/>
            <person name="Chen P."/>
        </authorList>
    </citation>
    <scope>NUCLEOTIDE SEQUENCE [LARGE SCALE GENOMIC DNA]</scope>
    <source>
        <strain evidence="3 4">130</strain>
    </source>
</reference>
<keyword evidence="4" id="KW-1185">Reference proteome</keyword>
<accession>A0A4Q4ZI39</accession>
<keyword evidence="2" id="KW-1133">Transmembrane helix</keyword>
<evidence type="ECO:0000256" key="2">
    <source>
        <dbReference type="SAM" id="Phobius"/>
    </source>
</evidence>
<keyword evidence="2" id="KW-0812">Transmembrane</keyword>
<sequence>MSEQPPQDPYGQNPPPGGPPPGGPGGPPPGQGGPPPGQPPGPPPGQPGWGQDPNAGQYPPPPPPGQGWGQQPPPDYPTYGSYGAPPSGPGPYSPTDAIAYGFNKFKDNAGAFLLLALIAIGTSFAISIVGGIITGGDALFTWDQNGFDFNPLAGIVNILSQIAYTLFGAALIRGAFDAVDGREVSVGSMFERWDKLQIIVVALIVSVLTTIGLVLCLLPGFAVIFLTWFAAYFVVDRGEDAVSALKSSFQFTTSNFGTVFVFALLGFLVFLLGLIACVVGLLVAYPTVAIGAAYTYRRLQNQPTAP</sequence>